<dbReference type="AlphaFoldDB" id="A0A180FXM9"/>
<accession>A0A180FXM9</accession>
<reference evidence="2 3" key="3">
    <citation type="journal article" date="2017" name="G3 (Bethesda)">
        <title>Comparative analysis highlights variable genome content of wheat rusts and divergence of the mating loci.</title>
        <authorList>
            <person name="Cuomo C.A."/>
            <person name="Bakkeren G."/>
            <person name="Khalil H.B."/>
            <person name="Panwar V."/>
            <person name="Joly D."/>
            <person name="Linning R."/>
            <person name="Sakthikumar S."/>
            <person name="Song X."/>
            <person name="Adiconis X."/>
            <person name="Fan L."/>
            <person name="Goldberg J.M."/>
            <person name="Levin J.Z."/>
            <person name="Young S."/>
            <person name="Zeng Q."/>
            <person name="Anikster Y."/>
            <person name="Bruce M."/>
            <person name="Wang M."/>
            <person name="Yin C."/>
            <person name="McCallum B."/>
            <person name="Szabo L.J."/>
            <person name="Hulbert S."/>
            <person name="Chen X."/>
            <person name="Fellers J.P."/>
        </authorList>
    </citation>
    <scope>NUCLEOTIDE SEQUENCE</scope>
    <source>
        <strain evidence="2">isolate 1-1 / race 1 (BBBD)</strain>
        <strain evidence="3">Isolate 1-1 / race 1 (BBBD)</strain>
    </source>
</reference>
<dbReference type="OrthoDB" id="10261146at2759"/>
<dbReference type="STRING" id="630390.A0A180FXM9"/>
<feature type="non-terminal residue" evidence="1">
    <location>
        <position position="50"/>
    </location>
</feature>
<evidence type="ECO:0000313" key="3">
    <source>
        <dbReference type="Proteomes" id="UP000005240"/>
    </source>
</evidence>
<reference evidence="1" key="2">
    <citation type="submission" date="2016-05" db="EMBL/GenBank/DDBJ databases">
        <title>Comparative analysis highlights variable genome content of wheat rusts and divergence of the mating loci.</title>
        <authorList>
            <person name="Cuomo C.A."/>
            <person name="Bakkeren G."/>
            <person name="Szabo L."/>
            <person name="Khalil H."/>
            <person name="Joly D."/>
            <person name="Goldberg J."/>
            <person name="Young S."/>
            <person name="Zeng Q."/>
            <person name="Fellers J."/>
        </authorList>
    </citation>
    <scope>NUCLEOTIDE SEQUENCE [LARGE SCALE GENOMIC DNA]</scope>
    <source>
        <strain evidence="1">1-1 BBBD Race 1</strain>
    </source>
</reference>
<sequence length="50" mass="5661">MPQYPLLPTPFDNVKTATSEKQLSTELEIFKYLESFANPTAPDQESQSID</sequence>
<dbReference type="VEuPathDB" id="FungiDB:PTTG_30883"/>
<name>A0A180FXM9_PUCT1</name>
<dbReference type="EnsemblFungi" id="PTTG_30883-t43_1">
    <property type="protein sequence ID" value="PTTG_30883-t43_1-p1"/>
    <property type="gene ID" value="PTTG_30883"/>
</dbReference>
<evidence type="ECO:0000313" key="2">
    <source>
        <dbReference type="EnsemblFungi" id="PTTG_30883-t43_1-p1"/>
    </source>
</evidence>
<gene>
    <name evidence="1" type="ORF">PTTG_30883</name>
</gene>
<reference evidence="1" key="1">
    <citation type="submission" date="2009-11" db="EMBL/GenBank/DDBJ databases">
        <authorList>
            <consortium name="The Broad Institute Genome Sequencing Platform"/>
            <person name="Ward D."/>
            <person name="Feldgarden M."/>
            <person name="Earl A."/>
            <person name="Young S.K."/>
            <person name="Zeng Q."/>
            <person name="Koehrsen M."/>
            <person name="Alvarado L."/>
            <person name="Berlin A."/>
            <person name="Bochicchio J."/>
            <person name="Borenstein D."/>
            <person name="Chapman S.B."/>
            <person name="Chen Z."/>
            <person name="Engels R."/>
            <person name="Freedman E."/>
            <person name="Gellesch M."/>
            <person name="Goldberg J."/>
            <person name="Griggs A."/>
            <person name="Gujja S."/>
            <person name="Heilman E."/>
            <person name="Heiman D."/>
            <person name="Hepburn T."/>
            <person name="Howarth C."/>
            <person name="Jen D."/>
            <person name="Larson L."/>
            <person name="Lewis B."/>
            <person name="Mehta T."/>
            <person name="Park D."/>
            <person name="Pearson M."/>
            <person name="Roberts A."/>
            <person name="Saif S."/>
            <person name="Shea T."/>
            <person name="Shenoy N."/>
            <person name="Sisk P."/>
            <person name="Stolte C."/>
            <person name="Sykes S."/>
            <person name="Thomson T."/>
            <person name="Walk T."/>
            <person name="White J."/>
            <person name="Yandava C."/>
            <person name="Izard J."/>
            <person name="Baranova O.V."/>
            <person name="Blanton J.M."/>
            <person name="Tanner A.C."/>
            <person name="Dewhirst F.E."/>
            <person name="Haas B."/>
            <person name="Nusbaum C."/>
            <person name="Birren B."/>
        </authorList>
    </citation>
    <scope>NUCLEOTIDE SEQUENCE [LARGE SCALE GENOMIC DNA]</scope>
    <source>
        <strain evidence="1">1-1 BBBD Race 1</strain>
    </source>
</reference>
<proteinExistence type="predicted"/>
<keyword evidence="3" id="KW-1185">Reference proteome</keyword>
<reference evidence="2" key="4">
    <citation type="submission" date="2025-05" db="UniProtKB">
        <authorList>
            <consortium name="EnsemblFungi"/>
        </authorList>
    </citation>
    <scope>IDENTIFICATION</scope>
    <source>
        <strain evidence="2">isolate 1-1 / race 1 (BBBD)</strain>
    </source>
</reference>
<organism evidence="1">
    <name type="scientific">Puccinia triticina (isolate 1-1 / race 1 (BBBD))</name>
    <name type="common">Brown leaf rust fungus</name>
    <dbReference type="NCBI Taxonomy" id="630390"/>
    <lineage>
        <taxon>Eukaryota</taxon>
        <taxon>Fungi</taxon>
        <taxon>Dikarya</taxon>
        <taxon>Basidiomycota</taxon>
        <taxon>Pucciniomycotina</taxon>
        <taxon>Pucciniomycetes</taxon>
        <taxon>Pucciniales</taxon>
        <taxon>Pucciniaceae</taxon>
        <taxon>Puccinia</taxon>
    </lineage>
</organism>
<dbReference type="Proteomes" id="UP000005240">
    <property type="component" value="Unassembled WGS sequence"/>
</dbReference>
<protein>
    <submittedName>
        <fullName evidence="1 2">Uncharacterized protein</fullName>
    </submittedName>
</protein>
<evidence type="ECO:0000313" key="1">
    <source>
        <dbReference type="EMBL" id="OAV84998.1"/>
    </source>
</evidence>
<dbReference type="EMBL" id="ADAS02008522">
    <property type="protein sequence ID" value="OAV84998.1"/>
    <property type="molecule type" value="Genomic_DNA"/>
</dbReference>